<accession>A0AAD7VAP7</accession>
<dbReference type="InterPro" id="IPR050618">
    <property type="entry name" value="Ubq-SigPath_Reg"/>
</dbReference>
<dbReference type="InterPro" id="IPR013144">
    <property type="entry name" value="CRA_dom"/>
</dbReference>
<evidence type="ECO:0000313" key="5">
    <source>
        <dbReference type="Proteomes" id="UP001234581"/>
    </source>
</evidence>
<dbReference type="Gene3D" id="2.60.120.920">
    <property type="match status" value="1"/>
</dbReference>
<dbReference type="Pfam" id="PF00622">
    <property type="entry name" value="SPRY"/>
    <property type="match status" value="1"/>
</dbReference>
<evidence type="ECO:0008006" key="6">
    <source>
        <dbReference type="Google" id="ProtNLM"/>
    </source>
</evidence>
<evidence type="ECO:0000313" key="4">
    <source>
        <dbReference type="EMBL" id="KAJ8662099.1"/>
    </source>
</evidence>
<dbReference type="InterPro" id="IPR035782">
    <property type="entry name" value="SPRY_RanBP9/10"/>
</dbReference>
<dbReference type="InterPro" id="IPR006594">
    <property type="entry name" value="LisH"/>
</dbReference>
<feature type="domain" description="B30.2/SPRY" evidence="2">
    <location>
        <begin position="109"/>
        <end position="298"/>
    </location>
</feature>
<protein>
    <recommendedName>
        <fullName evidence="6">Ran-binding protein</fullName>
    </recommendedName>
</protein>
<reference evidence="4 5" key="1">
    <citation type="submission" date="2023-03" db="EMBL/GenBank/DDBJ databases">
        <title>Genome sequence of Lichtheimia ornata CBS 291.66.</title>
        <authorList>
            <person name="Mohabir J.T."/>
            <person name="Shea T.P."/>
            <person name="Kurbessoian T."/>
            <person name="Berby B."/>
            <person name="Fontaine J."/>
            <person name="Livny J."/>
            <person name="Gnirke A."/>
            <person name="Stajich J.E."/>
            <person name="Cuomo C.A."/>
        </authorList>
    </citation>
    <scope>NUCLEOTIDE SEQUENCE [LARGE SCALE GENOMIC DNA]</scope>
    <source>
        <strain evidence="4">CBS 291.66</strain>
    </source>
</reference>
<feature type="region of interest" description="Disordered" evidence="1">
    <location>
        <begin position="492"/>
        <end position="543"/>
    </location>
</feature>
<keyword evidence="5" id="KW-1185">Reference proteome</keyword>
<dbReference type="InterPro" id="IPR003877">
    <property type="entry name" value="SPRY_dom"/>
</dbReference>
<name>A0AAD7VAP7_9FUNG</name>
<dbReference type="SMART" id="SM00449">
    <property type="entry name" value="SPRY"/>
    <property type="match status" value="1"/>
</dbReference>
<proteinExistence type="predicted"/>
<dbReference type="SMART" id="SM00757">
    <property type="entry name" value="CRA"/>
    <property type="match status" value="1"/>
</dbReference>
<dbReference type="InterPro" id="IPR024964">
    <property type="entry name" value="CTLH/CRA"/>
</dbReference>
<evidence type="ECO:0000259" key="2">
    <source>
        <dbReference type="PROSITE" id="PS50188"/>
    </source>
</evidence>
<dbReference type="RefSeq" id="XP_058347012.1">
    <property type="nucleotide sequence ID" value="XM_058481881.1"/>
</dbReference>
<feature type="compositionally biased region" description="Polar residues" evidence="1">
    <location>
        <begin position="528"/>
        <end position="537"/>
    </location>
</feature>
<gene>
    <name evidence="4" type="ORF">O0I10_001789</name>
</gene>
<dbReference type="SUPFAM" id="SSF49899">
    <property type="entry name" value="Concanavalin A-like lectins/glucanases"/>
    <property type="match status" value="1"/>
</dbReference>
<feature type="region of interest" description="Disordered" evidence="1">
    <location>
        <begin position="560"/>
        <end position="590"/>
    </location>
</feature>
<dbReference type="InterPro" id="IPR013320">
    <property type="entry name" value="ConA-like_dom_sf"/>
</dbReference>
<dbReference type="InterPro" id="IPR043136">
    <property type="entry name" value="B30.2/SPRY_sf"/>
</dbReference>
<dbReference type="PROSITE" id="PS50896">
    <property type="entry name" value="LISH"/>
    <property type="match status" value="1"/>
</dbReference>
<dbReference type="GeneID" id="83209207"/>
<dbReference type="Proteomes" id="UP001234581">
    <property type="component" value="Unassembled WGS sequence"/>
</dbReference>
<dbReference type="InterPro" id="IPR006595">
    <property type="entry name" value="CTLH_C"/>
</dbReference>
<feature type="compositionally biased region" description="Basic residues" evidence="1">
    <location>
        <begin position="92"/>
        <end position="102"/>
    </location>
</feature>
<dbReference type="CDD" id="cd12909">
    <property type="entry name" value="SPRY_RanBP9_10"/>
    <property type="match status" value="1"/>
</dbReference>
<dbReference type="AlphaFoldDB" id="A0AAD7VAP7"/>
<dbReference type="InterPro" id="IPR001870">
    <property type="entry name" value="B30.2/SPRY"/>
</dbReference>
<evidence type="ECO:0000256" key="1">
    <source>
        <dbReference type="SAM" id="MobiDB-lite"/>
    </source>
</evidence>
<dbReference type="PROSITE" id="PS50188">
    <property type="entry name" value="B302_SPRY"/>
    <property type="match status" value="1"/>
</dbReference>
<dbReference type="PANTHER" id="PTHR12864">
    <property type="entry name" value="RAN BINDING PROTEIN 9-RELATED"/>
    <property type="match status" value="1"/>
</dbReference>
<sequence length="775" mass="86649">MSSPVSPLGPPSIHDIDTTASYSIAFPPLQPIPLSFPQHHPKRTQHCHQLPPALQTPLVPPKYPSYLKQTLYADLVLEQYNLRQCRRSSDQHHHHHHHQQHARPHDLSPECRPPSLSHCVQDIDLRLPTFWNRQAKPRYLEVGRNGLDLSYNGPGKNEQHAAAICANFPMRPQCGVYYYEMHVLSKGNDGYITIGFSTAESHVDRVPGYQGESWGYQGDSGNVYAGSTRGTQYGPGFTTGDIVGCGINFANGTAFYTKNGAFLGVAFNRLDQSAEYYPCIGLRTPGESITVNFGNEPFLYDINQYIKDQKIKAWEEIGKRTLGTTMTTFNTNSTSKNTLKQGYCRRKEEKSDNLVLSYLVHQGYMGTAKAMVKDAMHVCDKELPLLSARDQYTNEKDLQQRSDIRSALTHGKVDRAIQLTEQYYPGVLQHDNEDIMFELKCRKFIEMIHEYSEREKILFHRDDLENDQASITSNNSSIASFNVPNCIDDDNHHPLQQRYNNSNHPFPAIDVPEDTTTQPWSRDRRRSTSGSFTSHATASAIRVPGRRRMSYAAIAASASPNSTNGHFAGFSVSPPPACDDPSLQQQQQEHDDYAHPLFSNRRHRRASTRRSSTCSSLLSVGSLGGYEQDEPDLSEVDEADERGGSSGVDDAAISMKHIMDYGQKLQAEYRHDDRLKIRTRLVEIFSLLAYPDVNSSPVAHLMAKSGRDELATQLNAAILGNRGMSPLESIYRQVLLTNKELACAGDGQSAIVNVEEYCAQGSPHPGNTTIISSES</sequence>
<feature type="region of interest" description="Disordered" evidence="1">
    <location>
        <begin position="87"/>
        <end position="111"/>
    </location>
</feature>
<feature type="domain" description="CTLH" evidence="3">
    <location>
        <begin position="397"/>
        <end position="455"/>
    </location>
</feature>
<dbReference type="Pfam" id="PF10607">
    <property type="entry name" value="CTLH"/>
    <property type="match status" value="2"/>
</dbReference>
<dbReference type="EMBL" id="JARTCD010000005">
    <property type="protein sequence ID" value="KAJ8662099.1"/>
    <property type="molecule type" value="Genomic_DNA"/>
</dbReference>
<dbReference type="PROSITE" id="PS50897">
    <property type="entry name" value="CTLH"/>
    <property type="match status" value="1"/>
</dbReference>
<comment type="caution">
    <text evidence="4">The sequence shown here is derived from an EMBL/GenBank/DDBJ whole genome shotgun (WGS) entry which is preliminary data.</text>
</comment>
<dbReference type="SMART" id="SM00668">
    <property type="entry name" value="CTLH"/>
    <property type="match status" value="1"/>
</dbReference>
<evidence type="ECO:0000259" key="3">
    <source>
        <dbReference type="PROSITE" id="PS50897"/>
    </source>
</evidence>
<organism evidence="4 5">
    <name type="scientific">Lichtheimia ornata</name>
    <dbReference type="NCBI Taxonomy" id="688661"/>
    <lineage>
        <taxon>Eukaryota</taxon>
        <taxon>Fungi</taxon>
        <taxon>Fungi incertae sedis</taxon>
        <taxon>Mucoromycota</taxon>
        <taxon>Mucoromycotina</taxon>
        <taxon>Mucoromycetes</taxon>
        <taxon>Mucorales</taxon>
        <taxon>Lichtheimiaceae</taxon>
        <taxon>Lichtheimia</taxon>
    </lineage>
</organism>